<reference evidence="1 2" key="1">
    <citation type="journal article" date="2020" name="Nature">
        <title>Six reference-quality genomes reveal evolution of bat adaptations.</title>
        <authorList>
            <person name="Jebb D."/>
            <person name="Huang Z."/>
            <person name="Pippel M."/>
            <person name="Hughes G.M."/>
            <person name="Lavrichenko K."/>
            <person name="Devanna P."/>
            <person name="Winkler S."/>
            <person name="Jermiin L.S."/>
            <person name="Skirmuntt E.C."/>
            <person name="Katzourakis A."/>
            <person name="Burkitt-Gray L."/>
            <person name="Ray D.A."/>
            <person name="Sullivan K.A.M."/>
            <person name="Roscito J.G."/>
            <person name="Kirilenko B.M."/>
            <person name="Davalos L.M."/>
            <person name="Corthals A.P."/>
            <person name="Power M.L."/>
            <person name="Jones G."/>
            <person name="Ransome R.D."/>
            <person name="Dechmann D.K.N."/>
            <person name="Locatelli A.G."/>
            <person name="Puechmaille S.J."/>
            <person name="Fedrigo O."/>
            <person name="Jarvis E.D."/>
            <person name="Hiller M."/>
            <person name="Vernes S.C."/>
            <person name="Myers E.W."/>
            <person name="Teeling E.C."/>
        </authorList>
    </citation>
    <scope>NUCLEOTIDE SEQUENCE [LARGE SCALE GENOMIC DNA]</scope>
    <source>
        <strain evidence="1">MMyoMyo1</strain>
        <tissue evidence="1">Flight muscle</tissue>
    </source>
</reference>
<gene>
    <name evidence="1" type="ORF">mMyoMyo1_008786</name>
</gene>
<accession>A0A7J7UD28</accession>
<sequence length="139" mass="15935">MGELGRSTSGEDPGCGCRQAECRSEGSSRKVKQLKIFKRTYSYIPLRGTWTLASTVDPFIATEFRRKLHVCPARNKLFGLISVTKTTARMPGPCWFFRELVPDKSFTEKVATPSRLVHVPFLKFLPSIWRTFKQDQVYK</sequence>
<keyword evidence="2" id="KW-1185">Reference proteome</keyword>
<evidence type="ECO:0000313" key="2">
    <source>
        <dbReference type="Proteomes" id="UP000527355"/>
    </source>
</evidence>
<protein>
    <submittedName>
        <fullName evidence="1">Uncharacterized protein</fullName>
    </submittedName>
</protein>
<dbReference type="EMBL" id="JABWUV010000013">
    <property type="protein sequence ID" value="KAF6310738.1"/>
    <property type="molecule type" value="Genomic_DNA"/>
</dbReference>
<comment type="caution">
    <text evidence="1">The sequence shown here is derived from an EMBL/GenBank/DDBJ whole genome shotgun (WGS) entry which is preliminary data.</text>
</comment>
<organism evidence="1 2">
    <name type="scientific">Myotis myotis</name>
    <name type="common">Greater mouse-eared bat</name>
    <name type="synonym">Vespertilio myotis</name>
    <dbReference type="NCBI Taxonomy" id="51298"/>
    <lineage>
        <taxon>Eukaryota</taxon>
        <taxon>Metazoa</taxon>
        <taxon>Chordata</taxon>
        <taxon>Craniata</taxon>
        <taxon>Vertebrata</taxon>
        <taxon>Euteleostomi</taxon>
        <taxon>Mammalia</taxon>
        <taxon>Eutheria</taxon>
        <taxon>Laurasiatheria</taxon>
        <taxon>Chiroptera</taxon>
        <taxon>Yangochiroptera</taxon>
        <taxon>Vespertilionidae</taxon>
        <taxon>Myotis</taxon>
    </lineage>
</organism>
<evidence type="ECO:0000313" key="1">
    <source>
        <dbReference type="EMBL" id="KAF6310738.1"/>
    </source>
</evidence>
<dbReference type="AlphaFoldDB" id="A0A7J7UD28"/>
<proteinExistence type="predicted"/>
<dbReference type="Proteomes" id="UP000527355">
    <property type="component" value="Unassembled WGS sequence"/>
</dbReference>
<name>A0A7J7UD28_MYOMY</name>